<protein>
    <submittedName>
        <fullName evidence="1">Uncharacterized protein</fullName>
    </submittedName>
</protein>
<name>A0AAV2GHZ4_9ROSI</name>
<reference evidence="1 2" key="1">
    <citation type="submission" date="2024-04" db="EMBL/GenBank/DDBJ databases">
        <authorList>
            <person name="Fracassetti M."/>
        </authorList>
    </citation>
    <scope>NUCLEOTIDE SEQUENCE [LARGE SCALE GENOMIC DNA]</scope>
</reference>
<sequence length="76" mass="8307">MGSTYVELSVEELTKILKLKLEEFIQKDESDLKGRLRHINHLAASTLTPSAAVEMDLGLVEGSSPIMAAISILQQP</sequence>
<proteinExistence type="predicted"/>
<evidence type="ECO:0000313" key="1">
    <source>
        <dbReference type="EMBL" id="CAL1410269.1"/>
    </source>
</evidence>
<accession>A0AAV2GHZ4</accession>
<dbReference type="AlphaFoldDB" id="A0AAV2GHZ4"/>
<evidence type="ECO:0000313" key="2">
    <source>
        <dbReference type="Proteomes" id="UP001497516"/>
    </source>
</evidence>
<keyword evidence="2" id="KW-1185">Reference proteome</keyword>
<dbReference type="EMBL" id="OZ034822">
    <property type="protein sequence ID" value="CAL1410269.1"/>
    <property type="molecule type" value="Genomic_DNA"/>
</dbReference>
<gene>
    <name evidence="1" type="ORF">LTRI10_LOCUS49702</name>
</gene>
<dbReference type="Proteomes" id="UP001497516">
    <property type="component" value="Chromosome 9"/>
</dbReference>
<organism evidence="1 2">
    <name type="scientific">Linum trigynum</name>
    <dbReference type="NCBI Taxonomy" id="586398"/>
    <lineage>
        <taxon>Eukaryota</taxon>
        <taxon>Viridiplantae</taxon>
        <taxon>Streptophyta</taxon>
        <taxon>Embryophyta</taxon>
        <taxon>Tracheophyta</taxon>
        <taxon>Spermatophyta</taxon>
        <taxon>Magnoliopsida</taxon>
        <taxon>eudicotyledons</taxon>
        <taxon>Gunneridae</taxon>
        <taxon>Pentapetalae</taxon>
        <taxon>rosids</taxon>
        <taxon>fabids</taxon>
        <taxon>Malpighiales</taxon>
        <taxon>Linaceae</taxon>
        <taxon>Linum</taxon>
    </lineage>
</organism>